<dbReference type="SMART" id="SM00448">
    <property type="entry name" value="REC"/>
    <property type="match status" value="1"/>
</dbReference>
<evidence type="ECO:0000256" key="5">
    <source>
        <dbReference type="ARBA" id="ARBA00022679"/>
    </source>
</evidence>
<sequence>MLDSQLHAPRKARSIKLGYWFVLCTVLCFGWYVDNVNYHRLIEVERNRAYEEVNVYRTQIEGALAANIQLVRGLAIALTNEKNLNQAQFERIAQPLFRSSNILRNLGAAPDMILSMTYPLKGNEKALGLNYLTHPIQSKDAIKARDSKQIVLAGPLTLIQGGEALIARVPVYNADDSFWGLLSVVIDMKKLFKSVNLEKLDNNYRIAIRGKNGLGELGEFFYGDKHILELHPLSFSVSVASGKWQLYAVPRFGWEPEVAAIWPFRLALLTIILLFIAAFIFFNKLIKQLHDNAQTLTSMGSLAEVGAWSVDIKTRDISWSDVTRHIFEVSDHYQATWMSSTEFFKEGKHRRNFQHAIEQAIKHGTSFEEELIILTAQGHERWILMKGKANRYKNWTYEIFGSVQNIQTRKHMEIEHDKIARNNELLAQLSSHDAVLNNHIDSAQNVVVDAICQGLDASRASIWVFNEESTLLIPSCFSNTRQDNLQHFPPWRKSNLAELFSQVQKNQLLKANFAHSHECTLGLSEHYLGPFEVNALLGCAITYKGQIIGLLCAEYTLPNPDWGHSDERFIRAISAMLGSLFASQEQQKAKQQALLAKEIAEQSAKIKADFLASMSHEIRTPMNGILGMLDIVLNTELNQSQRHHLGLAQSSAGSLLTIINDILDFSKIEAGKLDIELVECNLIQILSDSVSNFAPKALEQRTELFIDSRNMKTQFAKTDPHRLKQILNNLLSNAIKFTEHGKVTLTCYTEQQSKSLRLWCSIEDTGVGISKTQLDKIFDSFTQADPSTTRRFGGTGLGLTIARQLCELLGGALNAYSKLSVGSTFTFYIDLHDAKDITPLDTLCDGLCIVDPHQPHELATHHLLDAWRIPSEHFESLPTALSLLQDTRLKSPAIIIAESIIVDASDTQITQLKSILKQPGSCFALISNRLGNNKKLAHLNPDLVFLRPLTPANALKLCTLSKQQIPDSPQQKGTINASILLVEDNKVNQVVALALLKRLDITPTCIDNGRLAIEHLKQQPKRYDVILMDCQMPELDGYQTTGQIRQGIAGKQHQSTAIVALTANAMQGDREKCLAAGMDDYLSKPIEFNDLEAALRKWTQDVSKTTTDSVKLIKQ</sequence>
<feature type="domain" description="Response regulatory" evidence="18">
    <location>
        <begin position="978"/>
        <end position="1099"/>
    </location>
</feature>
<evidence type="ECO:0000256" key="2">
    <source>
        <dbReference type="ARBA" id="ARBA00004370"/>
    </source>
</evidence>
<proteinExistence type="predicted"/>
<dbReference type="FunFam" id="3.30.565.10:FF:000010">
    <property type="entry name" value="Sensor histidine kinase RcsC"/>
    <property type="match status" value="1"/>
</dbReference>
<dbReference type="InterPro" id="IPR042240">
    <property type="entry name" value="CHASE_sf"/>
</dbReference>
<evidence type="ECO:0000313" key="20">
    <source>
        <dbReference type="EMBL" id="TMP43774.1"/>
    </source>
</evidence>
<dbReference type="InterPro" id="IPR029016">
    <property type="entry name" value="GAF-like_dom_sf"/>
</dbReference>
<dbReference type="InterPro" id="IPR005467">
    <property type="entry name" value="His_kinase_dom"/>
</dbReference>
<evidence type="ECO:0000256" key="6">
    <source>
        <dbReference type="ARBA" id="ARBA00022692"/>
    </source>
</evidence>
<feature type="transmembrane region" description="Helical" evidence="16">
    <location>
        <begin position="262"/>
        <end position="282"/>
    </location>
</feature>
<evidence type="ECO:0000256" key="15">
    <source>
        <dbReference type="PROSITE-ProRule" id="PRU00169"/>
    </source>
</evidence>
<dbReference type="SUPFAM" id="SSF52172">
    <property type="entry name" value="CheY-like"/>
    <property type="match status" value="1"/>
</dbReference>
<dbReference type="Gene3D" id="3.40.50.2300">
    <property type="match status" value="1"/>
</dbReference>
<dbReference type="CDD" id="cd16922">
    <property type="entry name" value="HATPase_EvgS-ArcB-TorS-like"/>
    <property type="match status" value="1"/>
</dbReference>
<dbReference type="SUPFAM" id="SSF47384">
    <property type="entry name" value="Homodimeric domain of signal transducing histidine kinase"/>
    <property type="match status" value="1"/>
</dbReference>
<evidence type="ECO:0000313" key="21">
    <source>
        <dbReference type="EMBL" id="TMP55325.1"/>
    </source>
</evidence>
<evidence type="ECO:0000256" key="16">
    <source>
        <dbReference type="SAM" id="Phobius"/>
    </source>
</evidence>
<dbReference type="FunFam" id="1.10.287.130:FF:000002">
    <property type="entry name" value="Two-component osmosensing histidine kinase"/>
    <property type="match status" value="1"/>
</dbReference>
<feature type="transmembrane region" description="Helical" evidence="16">
    <location>
        <begin position="17"/>
        <end position="33"/>
    </location>
</feature>
<dbReference type="Pfam" id="PF02518">
    <property type="entry name" value="HATPase_c"/>
    <property type="match status" value="1"/>
</dbReference>
<dbReference type="PRINTS" id="PR00344">
    <property type="entry name" value="BCTRLSENSOR"/>
</dbReference>
<dbReference type="Pfam" id="PF00512">
    <property type="entry name" value="HisKA"/>
    <property type="match status" value="1"/>
</dbReference>
<organism evidence="21 23">
    <name type="scientific">Pseudoalteromonas citrea</name>
    <dbReference type="NCBI Taxonomy" id="43655"/>
    <lineage>
        <taxon>Bacteria</taxon>
        <taxon>Pseudomonadati</taxon>
        <taxon>Pseudomonadota</taxon>
        <taxon>Gammaproteobacteria</taxon>
        <taxon>Alteromonadales</taxon>
        <taxon>Pseudoalteromonadaceae</taxon>
        <taxon>Pseudoalteromonas</taxon>
    </lineage>
</organism>
<keyword evidence="10 16" id="KW-1133">Transmembrane helix</keyword>
<dbReference type="InterPro" id="IPR004358">
    <property type="entry name" value="Sig_transdc_His_kin-like_C"/>
</dbReference>
<feature type="domain" description="Histidine kinase" evidence="17">
    <location>
        <begin position="613"/>
        <end position="833"/>
    </location>
</feature>
<dbReference type="GO" id="GO:0005524">
    <property type="term" value="F:ATP binding"/>
    <property type="evidence" value="ECO:0007669"/>
    <property type="project" value="UniProtKB-KW"/>
</dbReference>
<dbReference type="CDD" id="cd00082">
    <property type="entry name" value="HisKA"/>
    <property type="match status" value="1"/>
</dbReference>
<dbReference type="AlphaFoldDB" id="A0A5S3XN43"/>
<evidence type="ECO:0000256" key="14">
    <source>
        <dbReference type="ARBA" id="ARBA00068150"/>
    </source>
</evidence>
<dbReference type="InterPro" id="IPR003018">
    <property type="entry name" value="GAF"/>
</dbReference>
<evidence type="ECO:0000256" key="13">
    <source>
        <dbReference type="ARBA" id="ARBA00064003"/>
    </source>
</evidence>
<dbReference type="InterPro" id="IPR003661">
    <property type="entry name" value="HisK_dim/P_dom"/>
</dbReference>
<dbReference type="InterPro" id="IPR011006">
    <property type="entry name" value="CheY-like_superfamily"/>
</dbReference>
<dbReference type="InterPro" id="IPR003594">
    <property type="entry name" value="HATPase_dom"/>
</dbReference>
<dbReference type="InterPro" id="IPR006189">
    <property type="entry name" value="CHASE_dom"/>
</dbReference>
<dbReference type="GO" id="GO:0000155">
    <property type="term" value="F:phosphorelay sensor kinase activity"/>
    <property type="evidence" value="ECO:0007669"/>
    <property type="project" value="InterPro"/>
</dbReference>
<dbReference type="PANTHER" id="PTHR45339:SF1">
    <property type="entry name" value="HYBRID SIGNAL TRANSDUCTION HISTIDINE KINASE J"/>
    <property type="match status" value="1"/>
</dbReference>
<evidence type="ECO:0000256" key="4">
    <source>
        <dbReference type="ARBA" id="ARBA00022553"/>
    </source>
</evidence>
<evidence type="ECO:0000256" key="1">
    <source>
        <dbReference type="ARBA" id="ARBA00000085"/>
    </source>
</evidence>
<dbReference type="SUPFAM" id="SSF55781">
    <property type="entry name" value="GAF domain-like"/>
    <property type="match status" value="1"/>
</dbReference>
<keyword evidence="7" id="KW-0547">Nucleotide-binding</keyword>
<dbReference type="Gene3D" id="3.30.565.10">
    <property type="entry name" value="Histidine kinase-like ATPase, C-terminal domain"/>
    <property type="match status" value="1"/>
</dbReference>
<dbReference type="Proteomes" id="UP000305730">
    <property type="component" value="Unassembled WGS sequence"/>
</dbReference>
<evidence type="ECO:0000256" key="10">
    <source>
        <dbReference type="ARBA" id="ARBA00022989"/>
    </source>
</evidence>
<dbReference type="InterPro" id="IPR036097">
    <property type="entry name" value="HisK_dim/P_sf"/>
</dbReference>
<reference evidence="21" key="3">
    <citation type="submission" date="2019-09" db="EMBL/GenBank/DDBJ databases">
        <title>Co-occurence of chitin degradation, pigmentation and bioactivity in marine Pseudoalteromonas.</title>
        <authorList>
            <person name="Sonnenschein E.C."/>
            <person name="Bech P.K."/>
        </authorList>
    </citation>
    <scope>NUCLEOTIDE SEQUENCE</scope>
    <source>
        <strain evidence="21">S2231</strain>
    </source>
</reference>
<gene>
    <name evidence="21" type="ORF">CWB96_17530</name>
    <name evidence="20" type="ORF">CWB97_07925</name>
</gene>
<dbReference type="Gene3D" id="1.10.287.130">
    <property type="match status" value="1"/>
</dbReference>
<dbReference type="SMART" id="SM00065">
    <property type="entry name" value="GAF"/>
    <property type="match status" value="1"/>
</dbReference>
<evidence type="ECO:0000259" key="18">
    <source>
        <dbReference type="PROSITE" id="PS50110"/>
    </source>
</evidence>
<feature type="modified residue" description="4-aspartylphosphate" evidence="15">
    <location>
        <position position="1029"/>
    </location>
</feature>
<keyword evidence="11" id="KW-0902">Two-component regulatory system</keyword>
<dbReference type="RefSeq" id="WP_138596340.1">
    <property type="nucleotide sequence ID" value="NZ_PNCK01000027.1"/>
</dbReference>
<dbReference type="SMART" id="SM00387">
    <property type="entry name" value="HATPase_c"/>
    <property type="match status" value="1"/>
</dbReference>
<evidence type="ECO:0000256" key="8">
    <source>
        <dbReference type="ARBA" id="ARBA00022777"/>
    </source>
</evidence>
<dbReference type="Gene3D" id="3.30.450.40">
    <property type="match status" value="1"/>
</dbReference>
<dbReference type="CDD" id="cd17546">
    <property type="entry name" value="REC_hyHK_CKI1_RcsC-like"/>
    <property type="match status" value="1"/>
</dbReference>
<comment type="catalytic activity">
    <reaction evidence="1">
        <text>ATP + protein L-histidine = ADP + protein N-phospho-L-histidine.</text>
        <dbReference type="EC" id="2.7.13.3"/>
    </reaction>
</comment>
<dbReference type="EMBL" id="PNCL01000103">
    <property type="protein sequence ID" value="TMP55325.1"/>
    <property type="molecule type" value="Genomic_DNA"/>
</dbReference>
<dbReference type="InterPro" id="IPR036890">
    <property type="entry name" value="HATPase_C_sf"/>
</dbReference>
<reference evidence="22 23" key="2">
    <citation type="submission" date="2019-06" db="EMBL/GenBank/DDBJ databases">
        <title>Co-occurence of chitin degradation, pigmentation and bioactivity in marine Pseudoalteromonas.</title>
        <authorList>
            <person name="Sonnenschein E.C."/>
            <person name="Bech P.K."/>
        </authorList>
    </citation>
    <scope>NUCLEOTIDE SEQUENCE [LARGE SCALE GENOMIC DNA]</scope>
    <source>
        <strain evidence="23">S2231</strain>
        <strain evidence="20 22">S2233</strain>
    </source>
</reference>
<dbReference type="Proteomes" id="UP000307706">
    <property type="component" value="Unassembled WGS sequence"/>
</dbReference>
<dbReference type="OrthoDB" id="9810730at2"/>
<keyword evidence="8 21" id="KW-0418">Kinase</keyword>
<dbReference type="SMART" id="SM01079">
    <property type="entry name" value="CHASE"/>
    <property type="match status" value="1"/>
</dbReference>
<keyword evidence="22" id="KW-1185">Reference proteome</keyword>
<dbReference type="Gene3D" id="3.30.450.20">
    <property type="entry name" value="PAS domain"/>
    <property type="match status" value="1"/>
</dbReference>
<keyword evidence="9" id="KW-0067">ATP-binding</keyword>
<dbReference type="SMART" id="SM00388">
    <property type="entry name" value="HisKA"/>
    <property type="match status" value="1"/>
</dbReference>
<keyword evidence="4 15" id="KW-0597">Phosphoprotein</keyword>
<feature type="domain" description="CHASE" evidence="19">
    <location>
        <begin position="110"/>
        <end position="205"/>
    </location>
</feature>
<accession>A0A5S3XN43</accession>
<dbReference type="InterPro" id="IPR001789">
    <property type="entry name" value="Sig_transdc_resp-reg_receiver"/>
</dbReference>
<dbReference type="Pfam" id="PF00072">
    <property type="entry name" value="Response_reg"/>
    <property type="match status" value="1"/>
</dbReference>
<dbReference type="GO" id="GO:0016020">
    <property type="term" value="C:membrane"/>
    <property type="evidence" value="ECO:0007669"/>
    <property type="project" value="UniProtKB-SubCell"/>
</dbReference>
<evidence type="ECO:0000256" key="9">
    <source>
        <dbReference type="ARBA" id="ARBA00022840"/>
    </source>
</evidence>
<evidence type="ECO:0000259" key="19">
    <source>
        <dbReference type="PROSITE" id="PS50839"/>
    </source>
</evidence>
<dbReference type="PANTHER" id="PTHR45339">
    <property type="entry name" value="HYBRID SIGNAL TRANSDUCTION HISTIDINE KINASE J"/>
    <property type="match status" value="1"/>
</dbReference>
<keyword evidence="6 16" id="KW-0812">Transmembrane</keyword>
<evidence type="ECO:0000259" key="17">
    <source>
        <dbReference type="PROSITE" id="PS50109"/>
    </source>
</evidence>
<dbReference type="SUPFAM" id="SSF55785">
    <property type="entry name" value="PYP-like sensor domain (PAS domain)"/>
    <property type="match status" value="1"/>
</dbReference>
<evidence type="ECO:0000256" key="11">
    <source>
        <dbReference type="ARBA" id="ARBA00023012"/>
    </source>
</evidence>
<dbReference type="EC" id="2.7.13.3" evidence="3"/>
<dbReference type="SUPFAM" id="SSF55874">
    <property type="entry name" value="ATPase domain of HSP90 chaperone/DNA topoisomerase II/histidine kinase"/>
    <property type="match status" value="1"/>
</dbReference>
<dbReference type="Pfam" id="PF03924">
    <property type="entry name" value="CHASE"/>
    <property type="match status" value="1"/>
</dbReference>
<name>A0A5S3XN43_9GAMM</name>
<comment type="caution">
    <text evidence="21">The sequence shown here is derived from an EMBL/GenBank/DDBJ whole genome shotgun (WGS) entry which is preliminary data.</text>
</comment>
<dbReference type="PROSITE" id="PS50839">
    <property type="entry name" value="CHASE"/>
    <property type="match status" value="1"/>
</dbReference>
<evidence type="ECO:0000313" key="23">
    <source>
        <dbReference type="Proteomes" id="UP000307706"/>
    </source>
</evidence>
<dbReference type="InterPro" id="IPR035965">
    <property type="entry name" value="PAS-like_dom_sf"/>
</dbReference>
<dbReference type="PROSITE" id="PS50109">
    <property type="entry name" value="HIS_KIN"/>
    <property type="match status" value="1"/>
</dbReference>
<comment type="subunit">
    <text evidence="13">At low DSF concentrations, interacts with RpfF.</text>
</comment>
<evidence type="ECO:0000256" key="7">
    <source>
        <dbReference type="ARBA" id="ARBA00022741"/>
    </source>
</evidence>
<keyword evidence="5" id="KW-0808">Transferase</keyword>
<evidence type="ECO:0000313" key="22">
    <source>
        <dbReference type="Proteomes" id="UP000305730"/>
    </source>
</evidence>
<comment type="subcellular location">
    <subcellularLocation>
        <location evidence="2">Membrane</location>
    </subcellularLocation>
</comment>
<reference evidence="21 23" key="1">
    <citation type="submission" date="2017-12" db="EMBL/GenBank/DDBJ databases">
        <authorList>
            <person name="Paulsen S."/>
            <person name="Gram L.K."/>
        </authorList>
    </citation>
    <scope>NUCLEOTIDE SEQUENCE [LARGE SCALE GENOMIC DNA]</scope>
    <source>
        <strain evidence="21 23">S2231</strain>
        <strain evidence="20">S2233</strain>
    </source>
</reference>
<dbReference type="EMBL" id="PNCK01000027">
    <property type="protein sequence ID" value="TMP43774.1"/>
    <property type="molecule type" value="Genomic_DNA"/>
</dbReference>
<dbReference type="Gene3D" id="3.30.450.350">
    <property type="entry name" value="CHASE domain"/>
    <property type="match status" value="1"/>
</dbReference>
<keyword evidence="12 16" id="KW-0472">Membrane</keyword>
<dbReference type="Pfam" id="PF01590">
    <property type="entry name" value="GAF"/>
    <property type="match status" value="1"/>
</dbReference>
<evidence type="ECO:0000256" key="12">
    <source>
        <dbReference type="ARBA" id="ARBA00023136"/>
    </source>
</evidence>
<protein>
    <recommendedName>
        <fullName evidence="14">Sensory/regulatory protein RpfC</fullName>
        <ecNumber evidence="3">2.7.13.3</ecNumber>
    </recommendedName>
</protein>
<dbReference type="PROSITE" id="PS50110">
    <property type="entry name" value="RESPONSE_REGULATORY"/>
    <property type="match status" value="1"/>
</dbReference>
<evidence type="ECO:0000256" key="3">
    <source>
        <dbReference type="ARBA" id="ARBA00012438"/>
    </source>
</evidence>